<keyword evidence="4 7" id="KW-0812">Transmembrane</keyword>
<dbReference type="PANTHER" id="PTHR47737:SF1">
    <property type="entry name" value="GLYCINE BETAINE_PROLINE BETAINE TRANSPORT SYSTEM PERMEASE PROTEIN PROW"/>
    <property type="match status" value="1"/>
</dbReference>
<evidence type="ECO:0000256" key="4">
    <source>
        <dbReference type="ARBA" id="ARBA00022692"/>
    </source>
</evidence>
<feature type="transmembrane region" description="Helical" evidence="7">
    <location>
        <begin position="93"/>
        <end position="116"/>
    </location>
</feature>
<sequence length="299" mass="32688">MLSTKLPIGDVMEEIIQWMTVNFAGFFEGMKQGLSQLISGFQSLLNAIPVFLFILLFVFLAWWVAGKGIAIFTGLGLILIHNLLLWKQTMQTLALVSTSTLIALMIGLPLGILMSQNDITYKIIRPILDFMQTMPAFVYLIPAVYFFDLGTVPGAVATIIFAMPPIVRLTNLGIRQVPKDIIEASKSFGSTPFQLLFKVQIPLAIPTVLAGLNQTIMLSLSMVVISAMIGAEGLGNIVLQGITQMKIGKGFEGGLAVVIIAMILDRITQCLGNENPKTGKMFIRNLRTKKKNKSLRGGI</sequence>
<evidence type="ECO:0000313" key="10">
    <source>
        <dbReference type="Proteomes" id="UP000461768"/>
    </source>
</evidence>
<accession>A0A7V7QNW9</accession>
<comment type="caution">
    <text evidence="9">The sequence shown here is derived from an EMBL/GenBank/DDBJ whole genome shotgun (WGS) entry which is preliminary data.</text>
</comment>
<comment type="similarity">
    <text evidence="7">Belongs to the binding-protein-dependent transport system permease family.</text>
</comment>
<dbReference type="InterPro" id="IPR000515">
    <property type="entry name" value="MetI-like"/>
</dbReference>
<dbReference type="PANTHER" id="PTHR47737">
    <property type="entry name" value="GLYCINE BETAINE/PROLINE BETAINE TRANSPORT SYSTEM PERMEASE PROTEIN PROW"/>
    <property type="match status" value="1"/>
</dbReference>
<organism evidence="9 10">
    <name type="scientific">Candidatus Galacturonatibacter soehngenii</name>
    <dbReference type="NCBI Taxonomy" id="2307010"/>
    <lineage>
        <taxon>Bacteria</taxon>
        <taxon>Bacillati</taxon>
        <taxon>Bacillota</taxon>
        <taxon>Clostridia</taxon>
        <taxon>Lachnospirales</taxon>
        <taxon>Lachnospiraceae</taxon>
        <taxon>Candidatus Galacturonatibacter</taxon>
    </lineage>
</organism>
<dbReference type="EMBL" id="WAGX01000003">
    <property type="protein sequence ID" value="KAB1440744.1"/>
    <property type="molecule type" value="Genomic_DNA"/>
</dbReference>
<evidence type="ECO:0000256" key="2">
    <source>
        <dbReference type="ARBA" id="ARBA00022448"/>
    </source>
</evidence>
<dbReference type="OrthoDB" id="9801163at2"/>
<reference evidence="9 10" key="2">
    <citation type="submission" date="2020-02" db="EMBL/GenBank/DDBJ databases">
        <title>Candidatus Galacturonibacter soehngenii shows hetero-acetogenic catabolism of galacturonic acid but lacks a canonical carbon monoxide dehydrogenase/acetyl-CoA synthase complex.</title>
        <authorList>
            <person name="Diender M."/>
            <person name="Stouten G.R."/>
            <person name="Petersen J.F."/>
            <person name="Nielsen P.H."/>
            <person name="Dueholm M.S."/>
            <person name="Pronk J.T."/>
            <person name="Van Loosdrecht M.C.M."/>
        </authorList>
    </citation>
    <scope>NUCLEOTIDE SEQUENCE [LARGE SCALE GENOMIC DNA]</scope>
    <source>
        <strain evidence="9">GalUA</strain>
    </source>
</reference>
<keyword evidence="6 7" id="KW-0472">Membrane</keyword>
<keyword evidence="5 7" id="KW-1133">Transmembrane helix</keyword>
<evidence type="ECO:0000256" key="6">
    <source>
        <dbReference type="ARBA" id="ARBA00023136"/>
    </source>
</evidence>
<dbReference type="Proteomes" id="UP000461768">
    <property type="component" value="Unassembled WGS sequence"/>
</dbReference>
<name>A0A7V7QNW9_9FIRM</name>
<dbReference type="PROSITE" id="PS50928">
    <property type="entry name" value="ABC_TM1"/>
    <property type="match status" value="1"/>
</dbReference>
<feature type="transmembrane region" description="Helical" evidence="7">
    <location>
        <begin position="44"/>
        <end position="63"/>
    </location>
</feature>
<evidence type="ECO:0000259" key="8">
    <source>
        <dbReference type="PROSITE" id="PS50928"/>
    </source>
</evidence>
<feature type="transmembrane region" description="Helical" evidence="7">
    <location>
        <begin position="69"/>
        <end position="86"/>
    </location>
</feature>
<dbReference type="SUPFAM" id="SSF161098">
    <property type="entry name" value="MetI-like"/>
    <property type="match status" value="1"/>
</dbReference>
<dbReference type="GO" id="GO:0043190">
    <property type="term" value="C:ATP-binding cassette (ABC) transporter complex"/>
    <property type="evidence" value="ECO:0007669"/>
    <property type="project" value="TreeGrafter"/>
</dbReference>
<keyword evidence="2 7" id="KW-0813">Transport</keyword>
<evidence type="ECO:0000256" key="1">
    <source>
        <dbReference type="ARBA" id="ARBA00004141"/>
    </source>
</evidence>
<dbReference type="InterPro" id="IPR035906">
    <property type="entry name" value="MetI-like_sf"/>
</dbReference>
<feature type="domain" description="ABC transmembrane type-1" evidence="8">
    <location>
        <begin position="89"/>
        <end position="268"/>
    </location>
</feature>
<feature type="transmembrane region" description="Helical" evidence="7">
    <location>
        <begin position="136"/>
        <end position="162"/>
    </location>
</feature>
<dbReference type="FunFam" id="1.10.3720.10:FF:000001">
    <property type="entry name" value="Glycine betaine ABC transporter, permease"/>
    <property type="match status" value="1"/>
</dbReference>
<dbReference type="GO" id="GO:0005275">
    <property type="term" value="F:amine transmembrane transporter activity"/>
    <property type="evidence" value="ECO:0007669"/>
    <property type="project" value="TreeGrafter"/>
</dbReference>
<evidence type="ECO:0000256" key="7">
    <source>
        <dbReference type="RuleBase" id="RU363032"/>
    </source>
</evidence>
<dbReference type="GO" id="GO:0031460">
    <property type="term" value="P:glycine betaine transport"/>
    <property type="evidence" value="ECO:0007669"/>
    <property type="project" value="TreeGrafter"/>
</dbReference>
<evidence type="ECO:0000256" key="3">
    <source>
        <dbReference type="ARBA" id="ARBA00022475"/>
    </source>
</evidence>
<comment type="subcellular location">
    <subcellularLocation>
        <location evidence="7">Cell membrane</location>
        <topology evidence="7">Multi-pass membrane protein</topology>
    </subcellularLocation>
    <subcellularLocation>
        <location evidence="1">Membrane</location>
        <topology evidence="1">Multi-pass membrane protein</topology>
    </subcellularLocation>
</comment>
<keyword evidence="10" id="KW-1185">Reference proteome</keyword>
<proteinExistence type="inferred from homology"/>
<evidence type="ECO:0000256" key="5">
    <source>
        <dbReference type="ARBA" id="ARBA00022989"/>
    </source>
</evidence>
<gene>
    <name evidence="9" type="ORF">F7O84_01435</name>
</gene>
<dbReference type="CDD" id="cd06261">
    <property type="entry name" value="TM_PBP2"/>
    <property type="match status" value="1"/>
</dbReference>
<dbReference type="Gene3D" id="1.10.3720.10">
    <property type="entry name" value="MetI-like"/>
    <property type="match status" value="1"/>
</dbReference>
<dbReference type="GO" id="GO:0015226">
    <property type="term" value="F:carnitine transmembrane transporter activity"/>
    <property type="evidence" value="ECO:0007669"/>
    <property type="project" value="TreeGrafter"/>
</dbReference>
<evidence type="ECO:0000313" key="9">
    <source>
        <dbReference type="EMBL" id="KAB1440744.1"/>
    </source>
</evidence>
<reference evidence="9 10" key="1">
    <citation type="submission" date="2019-09" db="EMBL/GenBank/DDBJ databases">
        <authorList>
            <person name="Valk L.C."/>
        </authorList>
    </citation>
    <scope>NUCLEOTIDE SEQUENCE [LARGE SCALE GENOMIC DNA]</scope>
    <source>
        <strain evidence="9">GalUA</strain>
    </source>
</reference>
<dbReference type="AlphaFoldDB" id="A0A7V7QNW9"/>
<keyword evidence="3" id="KW-1003">Cell membrane</keyword>
<dbReference type="GO" id="GO:0015871">
    <property type="term" value="P:choline transport"/>
    <property type="evidence" value="ECO:0007669"/>
    <property type="project" value="TreeGrafter"/>
</dbReference>
<dbReference type="Pfam" id="PF00528">
    <property type="entry name" value="BPD_transp_1"/>
    <property type="match status" value="1"/>
</dbReference>
<protein>
    <submittedName>
        <fullName evidence="9">Proline/glycine betaine ABC transporter permease</fullName>
    </submittedName>
</protein>